<name>A0AAJ8M2A8_9TREE</name>
<evidence type="ECO:0000256" key="1">
    <source>
        <dbReference type="SAM" id="Phobius"/>
    </source>
</evidence>
<keyword evidence="1" id="KW-1133">Transmembrane helix</keyword>
<dbReference type="KEGG" id="cdep:91089419"/>
<gene>
    <name evidence="2" type="ORF">L203_105210</name>
</gene>
<reference evidence="2" key="3">
    <citation type="submission" date="2024-01" db="EMBL/GenBank/DDBJ databases">
        <authorList>
            <person name="Coelho M.A."/>
            <person name="David-Palma M."/>
            <person name="Shea T."/>
            <person name="Sun S."/>
            <person name="Cuomo C.A."/>
            <person name="Heitman J."/>
        </authorList>
    </citation>
    <scope>NUCLEOTIDE SEQUENCE</scope>
    <source>
        <strain evidence="2">CBS 7841</strain>
    </source>
</reference>
<dbReference type="RefSeq" id="XP_066070680.1">
    <property type="nucleotide sequence ID" value="XM_066214583.1"/>
</dbReference>
<protein>
    <submittedName>
        <fullName evidence="2">Uncharacterized protein</fullName>
    </submittedName>
</protein>
<evidence type="ECO:0000313" key="2">
    <source>
        <dbReference type="EMBL" id="WVN89980.1"/>
    </source>
</evidence>
<dbReference type="GeneID" id="91089419"/>
<keyword evidence="1" id="KW-0472">Membrane</keyword>
<accession>A0AAJ8M2A8</accession>
<evidence type="ECO:0000313" key="3">
    <source>
        <dbReference type="Proteomes" id="UP000094043"/>
    </source>
</evidence>
<dbReference type="AlphaFoldDB" id="A0AAJ8M2A8"/>
<feature type="transmembrane region" description="Helical" evidence="1">
    <location>
        <begin position="127"/>
        <end position="147"/>
    </location>
</feature>
<keyword evidence="3" id="KW-1185">Reference proteome</keyword>
<sequence>MQDIVGLTLFAMKSIKLFKSPREIAAYRWPAASLSSSKLCFAIHTLNLEMGVKIFHADLINTTRGNVLPKQAIYATYSYTLLILDEMQGLITPFKTQAIKLDPPLTGMDKFPKIHDIMSLQYLDRFCSLKAFFLFTFVAAVFSLQVIQRPDNSTTLTTPQRWPGQLASIFTSFQGRYDDR</sequence>
<proteinExistence type="predicted"/>
<organism evidence="2 3">
    <name type="scientific">Cryptococcus depauperatus CBS 7841</name>
    <dbReference type="NCBI Taxonomy" id="1295531"/>
    <lineage>
        <taxon>Eukaryota</taxon>
        <taxon>Fungi</taxon>
        <taxon>Dikarya</taxon>
        <taxon>Basidiomycota</taxon>
        <taxon>Agaricomycotina</taxon>
        <taxon>Tremellomycetes</taxon>
        <taxon>Tremellales</taxon>
        <taxon>Cryptococcaceae</taxon>
        <taxon>Cryptococcus</taxon>
    </lineage>
</organism>
<reference evidence="2" key="2">
    <citation type="journal article" date="2022" name="Elife">
        <title>Obligate sexual reproduction of a homothallic fungus closely related to the Cryptococcus pathogenic species complex.</title>
        <authorList>
            <person name="Passer A.R."/>
            <person name="Clancey S.A."/>
            <person name="Shea T."/>
            <person name="David-Palma M."/>
            <person name="Averette A.F."/>
            <person name="Boekhout T."/>
            <person name="Porcel B.M."/>
            <person name="Nowrousian M."/>
            <person name="Cuomo C.A."/>
            <person name="Sun S."/>
            <person name="Heitman J."/>
            <person name="Coelho M.A."/>
        </authorList>
    </citation>
    <scope>NUCLEOTIDE SEQUENCE</scope>
    <source>
        <strain evidence="2">CBS 7841</strain>
    </source>
</reference>
<reference evidence="2" key="1">
    <citation type="submission" date="2016-06" db="EMBL/GenBank/DDBJ databases">
        <authorList>
            <person name="Cuomo C."/>
            <person name="Litvintseva A."/>
            <person name="Heitman J."/>
            <person name="Chen Y."/>
            <person name="Sun S."/>
            <person name="Springer D."/>
            <person name="Dromer F."/>
            <person name="Young S."/>
            <person name="Zeng Q."/>
            <person name="Chapman S."/>
            <person name="Gujja S."/>
            <person name="Saif S."/>
            <person name="Birren B."/>
        </authorList>
    </citation>
    <scope>NUCLEOTIDE SEQUENCE</scope>
    <source>
        <strain evidence="2">CBS 7841</strain>
    </source>
</reference>
<dbReference type="Proteomes" id="UP000094043">
    <property type="component" value="Chromosome 6"/>
</dbReference>
<dbReference type="EMBL" id="CP143789">
    <property type="protein sequence ID" value="WVN89980.1"/>
    <property type="molecule type" value="Genomic_DNA"/>
</dbReference>
<keyword evidence="1" id="KW-0812">Transmembrane</keyword>